<feature type="compositionally biased region" description="Basic and acidic residues" evidence="1">
    <location>
        <begin position="88"/>
        <end position="100"/>
    </location>
</feature>
<accession>A0ABU7EPC1</accession>
<feature type="region of interest" description="Disordered" evidence="1">
    <location>
        <begin position="55"/>
        <end position="107"/>
    </location>
</feature>
<evidence type="ECO:0000256" key="1">
    <source>
        <dbReference type="SAM" id="MobiDB-lite"/>
    </source>
</evidence>
<name>A0ABU7EPC1_9TELE</name>
<dbReference type="EMBL" id="JAHUTJ010063345">
    <property type="protein sequence ID" value="MED6289073.1"/>
    <property type="molecule type" value="Genomic_DNA"/>
</dbReference>
<organism evidence="2 3">
    <name type="scientific">Characodon lateralis</name>
    <dbReference type="NCBI Taxonomy" id="208331"/>
    <lineage>
        <taxon>Eukaryota</taxon>
        <taxon>Metazoa</taxon>
        <taxon>Chordata</taxon>
        <taxon>Craniata</taxon>
        <taxon>Vertebrata</taxon>
        <taxon>Euteleostomi</taxon>
        <taxon>Actinopterygii</taxon>
        <taxon>Neopterygii</taxon>
        <taxon>Teleostei</taxon>
        <taxon>Neoteleostei</taxon>
        <taxon>Acanthomorphata</taxon>
        <taxon>Ovalentaria</taxon>
        <taxon>Atherinomorphae</taxon>
        <taxon>Cyprinodontiformes</taxon>
        <taxon>Goodeidae</taxon>
        <taxon>Characodon</taxon>
    </lineage>
</organism>
<gene>
    <name evidence="2" type="ORF">CHARACLAT_032623</name>
</gene>
<comment type="caution">
    <text evidence="2">The sequence shown here is derived from an EMBL/GenBank/DDBJ whole genome shotgun (WGS) entry which is preliminary data.</text>
</comment>
<keyword evidence="3" id="KW-1185">Reference proteome</keyword>
<evidence type="ECO:0000313" key="3">
    <source>
        <dbReference type="Proteomes" id="UP001352852"/>
    </source>
</evidence>
<evidence type="ECO:0000313" key="2">
    <source>
        <dbReference type="EMBL" id="MED6289073.1"/>
    </source>
</evidence>
<sequence>MSVILGARGILTALGQYSAVTASQRVSLPRLKKDELSHLQAVVIYSFKQQCHNQQRFRDRETSQSPAVNPAIQLTGRRENTNQASSPQDERTPEREEQMGKDGTVWTVVGGRRRARMC</sequence>
<dbReference type="Proteomes" id="UP001352852">
    <property type="component" value="Unassembled WGS sequence"/>
</dbReference>
<protein>
    <submittedName>
        <fullName evidence="2">Uncharacterized protein</fullName>
    </submittedName>
</protein>
<proteinExistence type="predicted"/>
<reference evidence="2 3" key="1">
    <citation type="submission" date="2021-06" db="EMBL/GenBank/DDBJ databases">
        <authorList>
            <person name="Palmer J.M."/>
        </authorList>
    </citation>
    <scope>NUCLEOTIDE SEQUENCE [LARGE SCALE GENOMIC DNA]</scope>
    <source>
        <strain evidence="2 3">CL_MEX2019</strain>
        <tissue evidence="2">Muscle</tissue>
    </source>
</reference>